<sequence length="272" mass="31227">MTYETEQNKNHLHDYLVLLQTLQSIQQYQNFCYQLYLFFSNYDSTGNMTSRNGDSITYNPLNLPATMRKSGASSNQSVHFFYGAGKQRYLKRVGSKKTYYVGKHYEEQVEGYSRKQIAYIMLGGKTIGTHTEVKSTYYAPNHEGYNVASYNRYFHTDNLGSITSITNDSGTVVERRSYEPFGKIRAMDYGTNNNSLTNTTIETTRAFTGHEQIAELSGLVHMNARVYDSDIGRFLSADTLIQDPHDSQSYNRYSYLSDVPTIIQIQFLLLLY</sequence>
<name>A0A6S6TS40_9BACT</name>
<gene>
    <name evidence="3" type="ORF">HELGO_WM56079</name>
</gene>
<dbReference type="AlphaFoldDB" id="A0A6S6TS40"/>
<accession>A0A6S6TS40</accession>
<dbReference type="PANTHER" id="PTHR32305:SF15">
    <property type="entry name" value="PROTEIN RHSA-RELATED"/>
    <property type="match status" value="1"/>
</dbReference>
<keyword evidence="1" id="KW-0677">Repeat</keyword>
<dbReference type="InterPro" id="IPR050708">
    <property type="entry name" value="T6SS_VgrG/RHS"/>
</dbReference>
<evidence type="ECO:0000313" key="3">
    <source>
        <dbReference type="EMBL" id="CAA6825571.1"/>
    </source>
</evidence>
<dbReference type="InterPro" id="IPR022385">
    <property type="entry name" value="Rhs_assc_core"/>
</dbReference>
<proteinExistence type="predicted"/>
<reference evidence="3" key="1">
    <citation type="submission" date="2020-01" db="EMBL/GenBank/DDBJ databases">
        <authorList>
            <person name="Meier V. D."/>
            <person name="Meier V D."/>
        </authorList>
    </citation>
    <scope>NUCLEOTIDE SEQUENCE</scope>
    <source>
        <strain evidence="3">HLG_WM_MAG_01</strain>
    </source>
</reference>
<dbReference type="Pfam" id="PF25023">
    <property type="entry name" value="TEN_YD-shell"/>
    <property type="match status" value="1"/>
</dbReference>
<protein>
    <recommendedName>
        <fullName evidence="2">Teneurin-like YD-shell domain-containing protein</fullName>
    </recommendedName>
</protein>
<dbReference type="Gene3D" id="2.180.10.10">
    <property type="entry name" value="RHS repeat-associated core"/>
    <property type="match status" value="1"/>
</dbReference>
<feature type="domain" description="Teneurin-like YD-shell" evidence="2">
    <location>
        <begin position="153"/>
        <end position="255"/>
    </location>
</feature>
<organism evidence="3">
    <name type="scientific">uncultured Sulfurovum sp</name>
    <dbReference type="NCBI Taxonomy" id="269237"/>
    <lineage>
        <taxon>Bacteria</taxon>
        <taxon>Pseudomonadati</taxon>
        <taxon>Campylobacterota</taxon>
        <taxon>Epsilonproteobacteria</taxon>
        <taxon>Campylobacterales</taxon>
        <taxon>Sulfurovaceae</taxon>
        <taxon>Sulfurovum</taxon>
        <taxon>environmental samples</taxon>
    </lineage>
</organism>
<dbReference type="EMBL" id="CACVAS010000131">
    <property type="protein sequence ID" value="CAA6825571.1"/>
    <property type="molecule type" value="Genomic_DNA"/>
</dbReference>
<dbReference type="InterPro" id="IPR056823">
    <property type="entry name" value="TEN-like_YD-shell"/>
</dbReference>
<dbReference type="PANTHER" id="PTHR32305">
    <property type="match status" value="1"/>
</dbReference>
<dbReference type="NCBIfam" id="TIGR03696">
    <property type="entry name" value="Rhs_assc_core"/>
    <property type="match status" value="1"/>
</dbReference>
<evidence type="ECO:0000256" key="1">
    <source>
        <dbReference type="ARBA" id="ARBA00022737"/>
    </source>
</evidence>
<evidence type="ECO:0000259" key="2">
    <source>
        <dbReference type="Pfam" id="PF25023"/>
    </source>
</evidence>